<evidence type="ECO:0000256" key="5">
    <source>
        <dbReference type="SAM" id="SignalP"/>
    </source>
</evidence>
<dbReference type="Pfam" id="PF12914">
    <property type="entry name" value="SH3_7"/>
    <property type="match status" value="1"/>
</dbReference>
<comment type="caution">
    <text evidence="8">The sequence shown here is derived from an EMBL/GenBank/DDBJ whole genome shotgun (WGS) entry which is preliminary data.</text>
</comment>
<evidence type="ECO:0000256" key="1">
    <source>
        <dbReference type="ARBA" id="ARBA00007074"/>
    </source>
</evidence>
<gene>
    <name evidence="7" type="ORF">Q5I04_06935</name>
    <name evidence="8" type="ORF">Q5I06_07265</name>
</gene>
<evidence type="ECO:0000256" key="2">
    <source>
        <dbReference type="ARBA" id="ARBA00022670"/>
    </source>
</evidence>
<dbReference type="Pfam" id="PF12912">
    <property type="entry name" value="N_NLPC_P60"/>
    <property type="match status" value="1"/>
</dbReference>
<evidence type="ECO:0000256" key="3">
    <source>
        <dbReference type="ARBA" id="ARBA00022801"/>
    </source>
</evidence>
<dbReference type="PIRSF" id="PIRSF019015">
    <property type="entry name" value="P60_peptidase_YkfC"/>
    <property type="match status" value="1"/>
</dbReference>
<dbReference type="Gene3D" id="3.90.1720.10">
    <property type="entry name" value="endopeptidase domain like (from Nostoc punctiforme)"/>
    <property type="match status" value="1"/>
</dbReference>
<sequence>MKTFFSLVLLIFFIVGCASKNAPLADLSLPQDANFYIEQNKDMELSPEALKELKENYLKTWFSPWTTMEVNKNTDEVFWVAPSLLKSPGYGENLKKNTLEYTSKIYEDMDIPNYPSVSQKAIITTDTSVRAVPTEKPRYSTPKGYPFDRWQNSLIFQGTPVLITHYDLSKQWAHIQSSFVYGWVKVTDIAKIHQKDIDYLLSIKNYVVPDKDKIPLYDSKGNFLTNARVGEIFALKPSEKAPSKNSIASKAKKNISEKMTKEVYTYKKNIDGYVVLIPVSIEGLSFSPFPKKMDMSAMASIINSMIGERYGWGGSLENRDCSAFTRDSFANFGILLPRNSAAQVKYAGNMIDLSKMDAKQKEQYIIDHATPFATILWLKGHIMLYIGTYKGRAMAAHNAWSITTSTLFSKQENILGGVVITTLWVGKEKNGSLFKSKMLIDRILGMSDLYDFASKEQESESVK</sequence>
<keyword evidence="3" id="KW-0378">Hydrolase</keyword>
<keyword evidence="4" id="KW-0788">Thiol protease</keyword>
<accession>A0AA90TFF2</accession>
<dbReference type="RefSeq" id="WP_305517482.1">
    <property type="nucleotide sequence ID" value="NZ_JAUPEV010000011.1"/>
</dbReference>
<dbReference type="Pfam" id="PF00877">
    <property type="entry name" value="NLPC_P60"/>
    <property type="match status" value="1"/>
</dbReference>
<evidence type="ECO:0000313" key="7">
    <source>
        <dbReference type="EMBL" id="MDO7253642.1"/>
    </source>
</evidence>
<organism evidence="8 9">
    <name type="scientific">Helicobacter cappadocius</name>
    <dbReference type="NCBI Taxonomy" id="3063998"/>
    <lineage>
        <taxon>Bacteria</taxon>
        <taxon>Pseudomonadati</taxon>
        <taxon>Campylobacterota</taxon>
        <taxon>Epsilonproteobacteria</taxon>
        <taxon>Campylobacterales</taxon>
        <taxon>Helicobacteraceae</taxon>
        <taxon>Helicobacter</taxon>
    </lineage>
</organism>
<keyword evidence="10" id="KW-1185">Reference proteome</keyword>
<reference evidence="7" key="2">
    <citation type="submission" date="2023-07" db="EMBL/GenBank/DDBJ databases">
        <authorList>
            <person name="Aydin F."/>
            <person name="Tarhane S."/>
            <person name="Saticioglu I.B."/>
            <person name="Karakaya E."/>
            <person name="Abay S."/>
            <person name="Guran O."/>
            <person name="Bozkurt E."/>
            <person name="Uzum N."/>
            <person name="Olgun K."/>
            <person name="Jablonski D."/>
        </authorList>
    </citation>
    <scope>NUCLEOTIDE SEQUENCE</scope>
    <source>
        <strain evidence="7">Faydin-H75</strain>
    </source>
</reference>
<dbReference type="InterPro" id="IPR039439">
    <property type="entry name" value="SH3b1_dom"/>
</dbReference>
<dbReference type="PROSITE" id="PS51935">
    <property type="entry name" value="NLPC_P60"/>
    <property type="match status" value="1"/>
</dbReference>
<keyword evidence="2" id="KW-0645">Protease</keyword>
<reference evidence="7 9" key="3">
    <citation type="journal article" date="2024" name="Syst. Appl. Microbiol.">
        <title>Helicobacter cappadocius sp. nov., from lizards: The first psychrotrophic Helicobacter species.</title>
        <authorList>
            <person name="Aydin F."/>
            <person name="Tarhane S."/>
            <person name="Karakaya E."/>
            <person name="Abay S."/>
            <person name="Kayman T."/>
            <person name="Guran O."/>
            <person name="Bozkurt E."/>
            <person name="Uzum N."/>
            <person name="Avci A."/>
            <person name="Olgun K."/>
            <person name="Jablonski D."/>
            <person name="Guran C."/>
            <person name="Burcin Saticioglu I."/>
        </authorList>
    </citation>
    <scope>NUCLEOTIDE SEQUENCE [LARGE SCALE GENOMIC DNA]</scope>
    <source>
        <strain evidence="7">Faydin-H75</strain>
        <strain evidence="9">faydin-H76</strain>
    </source>
</reference>
<dbReference type="InterPro" id="IPR000064">
    <property type="entry name" value="NLP_P60_dom"/>
</dbReference>
<dbReference type="AlphaFoldDB" id="A0AA90TFF2"/>
<evidence type="ECO:0000259" key="6">
    <source>
        <dbReference type="PROSITE" id="PS51935"/>
    </source>
</evidence>
<dbReference type="EMBL" id="JAUYZK010000011">
    <property type="protein sequence ID" value="MDP2539570.1"/>
    <property type="molecule type" value="Genomic_DNA"/>
</dbReference>
<keyword evidence="5" id="KW-0732">Signal</keyword>
<evidence type="ECO:0000313" key="8">
    <source>
        <dbReference type="EMBL" id="MDP2539570.1"/>
    </source>
</evidence>
<dbReference type="Pfam" id="PF12913">
    <property type="entry name" value="SH3_6"/>
    <property type="match status" value="1"/>
</dbReference>
<dbReference type="Proteomes" id="UP001177258">
    <property type="component" value="Unassembled WGS sequence"/>
</dbReference>
<feature type="signal peptide" evidence="5">
    <location>
        <begin position="1"/>
        <end position="20"/>
    </location>
</feature>
<dbReference type="GO" id="GO:0008234">
    <property type="term" value="F:cysteine-type peptidase activity"/>
    <property type="evidence" value="ECO:0007669"/>
    <property type="project" value="UniProtKB-KW"/>
</dbReference>
<evidence type="ECO:0000256" key="4">
    <source>
        <dbReference type="ARBA" id="ARBA00022807"/>
    </source>
</evidence>
<evidence type="ECO:0000313" key="9">
    <source>
        <dbReference type="Proteomes" id="UP001177258"/>
    </source>
</evidence>
<evidence type="ECO:0000313" key="10">
    <source>
        <dbReference type="Proteomes" id="UP001240777"/>
    </source>
</evidence>
<dbReference type="InterPro" id="IPR027017">
    <property type="entry name" value="P60_peptidase_YkfC"/>
</dbReference>
<dbReference type="InterPro" id="IPR026864">
    <property type="entry name" value="SH3b2-type_SH3"/>
</dbReference>
<comment type="similarity">
    <text evidence="1">Belongs to the peptidase C40 family.</text>
</comment>
<proteinExistence type="inferred from homology"/>
<feature type="chain" id="PRO_5041677452" evidence="5">
    <location>
        <begin position="21"/>
        <end position="463"/>
    </location>
</feature>
<dbReference type="PROSITE" id="PS51257">
    <property type="entry name" value="PROKAR_LIPOPROTEIN"/>
    <property type="match status" value="1"/>
</dbReference>
<dbReference type="InterPro" id="IPR025606">
    <property type="entry name" value="NLPC/P60_N_dom"/>
</dbReference>
<dbReference type="GO" id="GO:0006508">
    <property type="term" value="P:proteolysis"/>
    <property type="evidence" value="ECO:0007669"/>
    <property type="project" value="UniProtKB-KW"/>
</dbReference>
<name>A0AA90TFF2_9HELI</name>
<reference evidence="8 10" key="1">
    <citation type="submission" date="2023-07" db="EMBL/GenBank/DDBJ databases">
        <title>Unpublished Manusciprt.</title>
        <authorList>
            <person name="Aydin F."/>
            <person name="Tarhane S."/>
            <person name="Saticioglu I.B."/>
            <person name="Karakaya E."/>
            <person name="Abay S."/>
            <person name="Guran O."/>
            <person name="Bozkurt E."/>
            <person name="Uzum N."/>
            <person name="Olgun K."/>
            <person name="Jablonski D."/>
        </authorList>
    </citation>
    <scope>NUCLEOTIDE SEQUENCE</scope>
    <source>
        <strain evidence="10">faydin-H75</strain>
        <strain evidence="8">Faydin-H76</strain>
    </source>
</reference>
<protein>
    <submittedName>
        <fullName evidence="8">SH3 domain-containing protein</fullName>
    </submittedName>
</protein>
<dbReference type="InterPro" id="IPR038765">
    <property type="entry name" value="Papain-like_cys_pep_sf"/>
</dbReference>
<dbReference type="EMBL" id="JAUPEV010000011">
    <property type="protein sequence ID" value="MDO7253642.1"/>
    <property type="molecule type" value="Genomic_DNA"/>
</dbReference>
<dbReference type="Proteomes" id="UP001240777">
    <property type="component" value="Unassembled WGS sequence"/>
</dbReference>
<feature type="domain" description="NlpC/P60" evidence="6">
    <location>
        <begin position="292"/>
        <end position="435"/>
    </location>
</feature>
<dbReference type="SUPFAM" id="SSF54001">
    <property type="entry name" value="Cysteine proteinases"/>
    <property type="match status" value="1"/>
</dbReference>